<dbReference type="Proteomes" id="UP001212085">
    <property type="component" value="Chromosome"/>
</dbReference>
<evidence type="ECO:0008006" key="3">
    <source>
        <dbReference type="Google" id="ProtNLM"/>
    </source>
</evidence>
<dbReference type="EMBL" id="CP114883">
    <property type="protein sequence ID" value="WBB06787.1"/>
    <property type="molecule type" value="Genomic_DNA"/>
</dbReference>
<evidence type="ECO:0000313" key="1">
    <source>
        <dbReference type="EMBL" id="WBB06787.1"/>
    </source>
</evidence>
<dbReference type="Gene3D" id="1.10.357.10">
    <property type="entry name" value="Tetracycline Repressor, domain 2"/>
    <property type="match status" value="1"/>
</dbReference>
<gene>
    <name evidence="1" type="ORF">O6R09_02350</name>
</gene>
<dbReference type="RefSeq" id="WP_235280864.1">
    <property type="nucleotide sequence ID" value="NZ_CALVGA010000007.1"/>
</dbReference>
<proteinExistence type="predicted"/>
<organism evidence="1 2">
    <name type="scientific">Streptococcus alactolyticus</name>
    <dbReference type="NCBI Taxonomy" id="29389"/>
    <lineage>
        <taxon>Bacteria</taxon>
        <taxon>Bacillati</taxon>
        <taxon>Bacillota</taxon>
        <taxon>Bacilli</taxon>
        <taxon>Lactobacillales</taxon>
        <taxon>Streptococcaceae</taxon>
        <taxon>Streptococcus</taxon>
    </lineage>
</organism>
<evidence type="ECO:0000313" key="2">
    <source>
        <dbReference type="Proteomes" id="UP001212085"/>
    </source>
</evidence>
<keyword evidence="2" id="KW-1185">Reference proteome</keyword>
<reference evidence="1 2" key="1">
    <citation type="submission" date="2022-12" db="EMBL/GenBank/DDBJ databases">
        <title>Streptococcus alactolyticus LGM, complete genome.</title>
        <authorList>
            <person name="Liu Z."/>
            <person name="Mu C."/>
            <person name="Zhu W."/>
        </authorList>
    </citation>
    <scope>NUCLEOTIDE SEQUENCE [LARGE SCALE GENOMIC DNA]</scope>
    <source>
        <strain evidence="1 2">LGM</strain>
    </source>
</reference>
<sequence>MKSHLSFYQIIAQKNAYAYLIKDFSRILEKGLGQHYLKNHSSFENRLKIRYMVNGIMGVYINWLARPENISENELIVILSEMLEHNLCILIDK</sequence>
<accession>A0ABY7LYY1</accession>
<protein>
    <recommendedName>
        <fullName evidence="3">Transcriptional regulator TetR C-terminal Firmicutes type domain-containing protein</fullName>
    </recommendedName>
</protein>
<name>A0ABY7LYY1_STRAY</name>